<proteinExistence type="predicted"/>
<keyword evidence="3" id="KW-1185">Reference proteome</keyword>
<evidence type="ECO:0000256" key="1">
    <source>
        <dbReference type="SAM" id="MobiDB-lite"/>
    </source>
</evidence>
<gene>
    <name evidence="2" type="ORF">A4R35_04605</name>
</gene>
<reference evidence="2 3" key="1">
    <citation type="submission" date="2016-08" db="EMBL/GenBank/DDBJ databases">
        <title>Analysis of Carbohydrate Active Enzymes in Thermogemmatispora T81 Reveals Carbohydrate Degradation Ability.</title>
        <authorList>
            <person name="Tomazini A."/>
            <person name="Lal S."/>
            <person name="Stott M."/>
            <person name="Henrissat B."/>
            <person name="Polikarpov I."/>
            <person name="Sparling R."/>
            <person name="Levin D.B."/>
        </authorList>
    </citation>
    <scope>NUCLEOTIDE SEQUENCE [LARGE SCALE GENOMIC DNA]</scope>
    <source>
        <strain evidence="2 3">T81</strain>
    </source>
</reference>
<organism evidence="2 3">
    <name type="scientific">Thermogemmatispora tikiterensis</name>
    <dbReference type="NCBI Taxonomy" id="1825093"/>
    <lineage>
        <taxon>Bacteria</taxon>
        <taxon>Bacillati</taxon>
        <taxon>Chloroflexota</taxon>
        <taxon>Ktedonobacteria</taxon>
        <taxon>Thermogemmatisporales</taxon>
        <taxon>Thermogemmatisporaceae</taxon>
        <taxon>Thermogemmatispora</taxon>
    </lineage>
</organism>
<accession>A0A328VKR9</accession>
<feature type="region of interest" description="Disordered" evidence="1">
    <location>
        <begin position="47"/>
        <end position="67"/>
    </location>
</feature>
<name>A0A328VKR9_9CHLR</name>
<sequence length="67" mass="7268">MATSPQPLTGAREQSLPSCPRCCRQNTIDLNQPAVILSPQLSSPGWSQQLRRLLSPAPTSEPQEARA</sequence>
<dbReference type="Proteomes" id="UP000248706">
    <property type="component" value="Unassembled WGS sequence"/>
</dbReference>
<evidence type="ECO:0000313" key="2">
    <source>
        <dbReference type="EMBL" id="RAQ94805.1"/>
    </source>
</evidence>
<dbReference type="EMBL" id="MCIF01000002">
    <property type="protein sequence ID" value="RAQ94805.1"/>
    <property type="molecule type" value="Genomic_DNA"/>
</dbReference>
<comment type="caution">
    <text evidence="2">The sequence shown here is derived from an EMBL/GenBank/DDBJ whole genome shotgun (WGS) entry which is preliminary data.</text>
</comment>
<feature type="compositionally biased region" description="Polar residues" evidence="1">
    <location>
        <begin position="57"/>
        <end position="67"/>
    </location>
</feature>
<evidence type="ECO:0000313" key="3">
    <source>
        <dbReference type="Proteomes" id="UP000248706"/>
    </source>
</evidence>
<dbReference type="AlphaFoldDB" id="A0A328VKR9"/>
<protein>
    <submittedName>
        <fullName evidence="2">Uncharacterized protein</fullName>
    </submittedName>
</protein>
<dbReference type="RefSeq" id="WP_112427004.1">
    <property type="nucleotide sequence ID" value="NZ_MCIF01000002.1"/>
</dbReference>